<keyword evidence="3" id="KW-1185">Reference proteome</keyword>
<dbReference type="Proteomes" id="UP000092164">
    <property type="component" value="Unassembled WGS sequence"/>
</dbReference>
<dbReference type="AlphaFoldDB" id="A0A1B7ZFQ6"/>
<name>A0A1B7ZFQ6_9FLAO</name>
<dbReference type="Pfam" id="PF13568">
    <property type="entry name" value="OMP_b-brl_2"/>
    <property type="match status" value="1"/>
</dbReference>
<sequence length="222" mass="25324">MRYVILFFFIGFLSFGQTFNDGSNDERYFEDQFYLGLSYNFLLNHPEGSNQRNLSYGLSAGLIKDIPINPRGTYAIGIGAGIALNSYYSNLVANLSGDAIVYSIEDNITRSKLETHLIEFPVELRWRNSTIEEYKFWRIYTGIKAAYVAGARSKFVSDTASDGFYNTDLSKFQYGLTLSFGYNTFNLHAYYALTNLFDGKASVNNEILQYKPLRIGLIFYIL</sequence>
<organism evidence="2 3">
    <name type="scientific">Maribacter hydrothermalis</name>
    <dbReference type="NCBI Taxonomy" id="1836467"/>
    <lineage>
        <taxon>Bacteria</taxon>
        <taxon>Pseudomonadati</taxon>
        <taxon>Bacteroidota</taxon>
        <taxon>Flavobacteriia</taxon>
        <taxon>Flavobacteriales</taxon>
        <taxon>Flavobacteriaceae</taxon>
        <taxon>Maribacter</taxon>
    </lineage>
</organism>
<dbReference type="InterPro" id="IPR025665">
    <property type="entry name" value="Beta-barrel_OMP_2"/>
</dbReference>
<accession>A0A1B7ZFQ6</accession>
<dbReference type="STRING" id="1836467.BTR34_10875"/>
<evidence type="ECO:0000313" key="2">
    <source>
        <dbReference type="EMBL" id="OBR42272.1"/>
    </source>
</evidence>
<feature type="domain" description="Outer membrane protein beta-barrel" evidence="1">
    <location>
        <begin position="17"/>
        <end position="198"/>
    </location>
</feature>
<dbReference type="KEGG" id="mart:BTR34_10875"/>
<evidence type="ECO:0000313" key="3">
    <source>
        <dbReference type="Proteomes" id="UP000092164"/>
    </source>
</evidence>
<dbReference type="EMBL" id="LZFP01000001">
    <property type="protein sequence ID" value="OBR42272.1"/>
    <property type="molecule type" value="Genomic_DNA"/>
</dbReference>
<reference evidence="3" key="1">
    <citation type="submission" date="2016-06" db="EMBL/GenBank/DDBJ databases">
        <authorList>
            <person name="Zhan P."/>
        </authorList>
    </citation>
    <scope>NUCLEOTIDE SEQUENCE [LARGE SCALE GENOMIC DNA]</scope>
    <source>
        <strain evidence="3">T28</strain>
    </source>
</reference>
<protein>
    <recommendedName>
        <fullName evidence="1">Outer membrane protein beta-barrel domain-containing protein</fullName>
    </recommendedName>
</protein>
<comment type="caution">
    <text evidence="2">The sequence shown here is derived from an EMBL/GenBank/DDBJ whole genome shotgun (WGS) entry which is preliminary data.</text>
</comment>
<dbReference type="OrthoDB" id="959017at2"/>
<gene>
    <name evidence="2" type="ORF">A9200_02495</name>
</gene>
<evidence type="ECO:0000259" key="1">
    <source>
        <dbReference type="Pfam" id="PF13568"/>
    </source>
</evidence>
<proteinExistence type="predicted"/>
<dbReference type="RefSeq" id="WP_068481424.1">
    <property type="nucleotide sequence ID" value="NZ_CP018760.1"/>
</dbReference>